<dbReference type="EMBL" id="CACRXK020003406">
    <property type="protein sequence ID" value="CAB3998661.1"/>
    <property type="molecule type" value="Genomic_DNA"/>
</dbReference>
<comment type="caution">
    <text evidence="10">The sequence shown here is derived from an EMBL/GenBank/DDBJ whole genome shotgun (WGS) entry which is preliminary data.</text>
</comment>
<evidence type="ECO:0000256" key="9">
    <source>
        <dbReference type="ARBA" id="ARBA00031547"/>
    </source>
</evidence>
<reference evidence="10" key="1">
    <citation type="submission" date="2020-04" db="EMBL/GenBank/DDBJ databases">
        <authorList>
            <person name="Alioto T."/>
            <person name="Alioto T."/>
            <person name="Gomez Garrido J."/>
        </authorList>
    </citation>
    <scope>NUCLEOTIDE SEQUENCE</scope>
    <source>
        <strain evidence="10">A484AB</strain>
    </source>
</reference>
<evidence type="ECO:0000313" key="10">
    <source>
        <dbReference type="EMBL" id="CAB3998661.1"/>
    </source>
</evidence>
<evidence type="ECO:0000256" key="7">
    <source>
        <dbReference type="ARBA" id="ARBA00022840"/>
    </source>
</evidence>
<dbReference type="NCBIfam" id="NF000658">
    <property type="entry name" value="PRK00029.1"/>
    <property type="match status" value="1"/>
</dbReference>
<keyword evidence="5" id="KW-0479">Metal-binding</keyword>
<evidence type="ECO:0000256" key="3">
    <source>
        <dbReference type="ARBA" id="ARBA00022679"/>
    </source>
</evidence>
<evidence type="ECO:0000313" key="11">
    <source>
        <dbReference type="Proteomes" id="UP001152795"/>
    </source>
</evidence>
<name>A0A6S7HW52_PARCT</name>
<keyword evidence="11" id="KW-1185">Reference proteome</keyword>
<evidence type="ECO:0000256" key="4">
    <source>
        <dbReference type="ARBA" id="ARBA00022695"/>
    </source>
</evidence>
<sequence length="512" mass="59335">MKYSSVVFIALLIPTLCIQDRASCKKRYYFDWLKLCPAFNLLELSNWQFSRATLCDELPCIEQKDGFIGVKNGITYSVVDPVPLNKDVKLIAVSDDVLANILDLDPNKASEFSSFVEFSSGNYVLPSSTPMAHRYGGHQFGSWAGQLGDGRAVLLGEYINRNGARWELQLKGSGKTPYSRHGDGRAVLRSSVREFLASEAMYYLGVPTSRAASLVVSQDKVWRDQFYDGHPNKERIAVVLRLAQSWFRIGSLELLTINGEFDLLRKTVDFVRYRHFYNSYGYEDEYENFFAGVVRKTAEMIAKWQSVGFAHGVCNTDNFSLLAITIDYGPFGFMEEYNPKLIPNTSDDEGRYSYENQPDVGYFNLDKLRRALAPLINEKRSLKILKEYSSIFTQKFHEEFRHKLGLMGQRPHDVSLIEELLKMMSETKADFTMTFRRLSELTLNEQNDPEFIKKHWALNDLSRHKNWKEWLERYHKRLLHNGEGDNDTKRQKRMKSTWKIPIQYIRQDKILV</sequence>
<keyword evidence="8" id="KW-0460">Magnesium</keyword>
<evidence type="ECO:0000256" key="8">
    <source>
        <dbReference type="ARBA" id="ARBA00022842"/>
    </source>
</evidence>
<dbReference type="AlphaFoldDB" id="A0A6S7HW52"/>
<dbReference type="GO" id="GO:0046872">
    <property type="term" value="F:metal ion binding"/>
    <property type="evidence" value="ECO:0007669"/>
    <property type="project" value="UniProtKB-KW"/>
</dbReference>
<dbReference type="PANTHER" id="PTHR12153:SF18">
    <property type="entry name" value="SELENOPROTEIN O"/>
    <property type="match status" value="1"/>
</dbReference>
<accession>A0A6S7HW52</accession>
<keyword evidence="4" id="KW-0548">Nucleotidyltransferase</keyword>
<protein>
    <recommendedName>
        <fullName evidence="9">Selenoprotein O</fullName>
    </recommendedName>
</protein>
<proteinExistence type="inferred from homology"/>
<dbReference type="GO" id="GO:0016779">
    <property type="term" value="F:nucleotidyltransferase activity"/>
    <property type="evidence" value="ECO:0007669"/>
    <property type="project" value="UniProtKB-KW"/>
</dbReference>
<keyword evidence="7" id="KW-0067">ATP-binding</keyword>
<dbReference type="InterPro" id="IPR003846">
    <property type="entry name" value="SelO"/>
</dbReference>
<keyword evidence="3" id="KW-0808">Transferase</keyword>
<organism evidence="10 11">
    <name type="scientific">Paramuricea clavata</name>
    <name type="common">Red gorgonian</name>
    <name type="synonym">Violescent sea-whip</name>
    <dbReference type="NCBI Taxonomy" id="317549"/>
    <lineage>
        <taxon>Eukaryota</taxon>
        <taxon>Metazoa</taxon>
        <taxon>Cnidaria</taxon>
        <taxon>Anthozoa</taxon>
        <taxon>Octocorallia</taxon>
        <taxon>Malacalcyonacea</taxon>
        <taxon>Plexauridae</taxon>
        <taxon>Paramuricea</taxon>
    </lineage>
</organism>
<dbReference type="Proteomes" id="UP001152795">
    <property type="component" value="Unassembled WGS sequence"/>
</dbReference>
<keyword evidence="6" id="KW-0547">Nucleotide-binding</keyword>
<evidence type="ECO:0000256" key="5">
    <source>
        <dbReference type="ARBA" id="ARBA00022723"/>
    </source>
</evidence>
<gene>
    <name evidence="10" type="ORF">PACLA_8A045788</name>
</gene>
<evidence type="ECO:0000256" key="2">
    <source>
        <dbReference type="ARBA" id="ARBA00009747"/>
    </source>
</evidence>
<dbReference type="HAMAP" id="MF_00692">
    <property type="entry name" value="SelO"/>
    <property type="match status" value="1"/>
</dbReference>
<evidence type="ECO:0000256" key="1">
    <source>
        <dbReference type="ARBA" id="ARBA00001946"/>
    </source>
</evidence>
<comment type="cofactor">
    <cofactor evidence="1">
        <name>Mg(2+)</name>
        <dbReference type="ChEBI" id="CHEBI:18420"/>
    </cofactor>
</comment>
<dbReference type="GO" id="GO:0005524">
    <property type="term" value="F:ATP binding"/>
    <property type="evidence" value="ECO:0007669"/>
    <property type="project" value="UniProtKB-KW"/>
</dbReference>
<comment type="similarity">
    <text evidence="2">Belongs to the SELO family.</text>
</comment>
<dbReference type="OrthoDB" id="10254721at2759"/>
<evidence type="ECO:0000256" key="6">
    <source>
        <dbReference type="ARBA" id="ARBA00022741"/>
    </source>
</evidence>
<dbReference type="Pfam" id="PF02696">
    <property type="entry name" value="SelO"/>
    <property type="match status" value="1"/>
</dbReference>
<dbReference type="PANTHER" id="PTHR12153">
    <property type="entry name" value="SELENOPROTEIN O"/>
    <property type="match status" value="1"/>
</dbReference>